<dbReference type="InterPro" id="IPR036236">
    <property type="entry name" value="Znf_C2H2_sf"/>
</dbReference>
<feature type="compositionally biased region" description="Basic residues" evidence="4">
    <location>
        <begin position="283"/>
        <end position="293"/>
    </location>
</feature>
<keyword evidence="1" id="KW-0479">Metal-binding</keyword>
<keyword evidence="7" id="KW-1185">Reference proteome</keyword>
<dbReference type="GO" id="GO:0003723">
    <property type="term" value="F:RNA binding"/>
    <property type="evidence" value="ECO:0007669"/>
    <property type="project" value="TreeGrafter"/>
</dbReference>
<proteinExistence type="predicted"/>
<gene>
    <name evidence="6" type="ORF">EURHEDRAFT_525214</name>
</gene>
<evidence type="ECO:0000313" key="7">
    <source>
        <dbReference type="Proteomes" id="UP000019804"/>
    </source>
</evidence>
<accession>A0A017S7U3</accession>
<dbReference type="GO" id="GO:0008270">
    <property type="term" value="F:zinc ion binding"/>
    <property type="evidence" value="ECO:0007669"/>
    <property type="project" value="UniProtKB-KW"/>
</dbReference>
<evidence type="ECO:0000313" key="6">
    <source>
        <dbReference type="EMBL" id="EYE92689.1"/>
    </source>
</evidence>
<evidence type="ECO:0000259" key="5">
    <source>
        <dbReference type="SMART" id="SM00451"/>
    </source>
</evidence>
<feature type="compositionally biased region" description="Basic and acidic residues" evidence="4">
    <location>
        <begin position="25"/>
        <end position="34"/>
    </location>
</feature>
<dbReference type="OrthoDB" id="191651at2759"/>
<keyword evidence="3" id="KW-0862">Zinc</keyword>
<dbReference type="SMART" id="SM00451">
    <property type="entry name" value="ZnF_U1"/>
    <property type="match status" value="1"/>
</dbReference>
<dbReference type="Pfam" id="PF06220">
    <property type="entry name" value="zf-U1"/>
    <property type="match status" value="1"/>
</dbReference>
<dbReference type="SUPFAM" id="SSF57667">
    <property type="entry name" value="beta-beta-alpha zinc fingers"/>
    <property type="match status" value="1"/>
</dbReference>
<reference evidence="7" key="1">
    <citation type="journal article" date="2014" name="Nat. Commun.">
        <title>Genomic adaptations of the halophilic Dead Sea filamentous fungus Eurotium rubrum.</title>
        <authorList>
            <person name="Kis-Papo T."/>
            <person name="Weig A.R."/>
            <person name="Riley R."/>
            <person name="Persoh D."/>
            <person name="Salamov A."/>
            <person name="Sun H."/>
            <person name="Lipzen A."/>
            <person name="Wasser S.P."/>
            <person name="Rambold G."/>
            <person name="Grigoriev I.V."/>
            <person name="Nevo E."/>
        </authorList>
    </citation>
    <scope>NUCLEOTIDE SEQUENCE [LARGE SCALE GENOMIC DNA]</scope>
    <source>
        <strain evidence="7">CBS 135680</strain>
    </source>
</reference>
<evidence type="ECO:0000256" key="1">
    <source>
        <dbReference type="ARBA" id="ARBA00022723"/>
    </source>
</evidence>
<evidence type="ECO:0000256" key="4">
    <source>
        <dbReference type="SAM" id="MobiDB-lite"/>
    </source>
</evidence>
<feature type="domain" description="U1-type" evidence="5">
    <location>
        <begin position="8"/>
        <end position="43"/>
    </location>
</feature>
<feature type="compositionally biased region" description="Polar residues" evidence="4">
    <location>
        <begin position="260"/>
        <end position="269"/>
    </location>
</feature>
<protein>
    <submittedName>
        <fullName evidence="6">Putative formin binding protein</fullName>
    </submittedName>
</protein>
<dbReference type="AlphaFoldDB" id="A0A017S7U3"/>
<dbReference type="GO" id="GO:0000398">
    <property type="term" value="P:mRNA splicing, via spliceosome"/>
    <property type="evidence" value="ECO:0007669"/>
    <property type="project" value="InterPro"/>
</dbReference>
<dbReference type="PANTHER" id="PTHR13173">
    <property type="entry name" value="WW DOMAIN BINDING PROTEIN 4"/>
    <property type="match status" value="1"/>
</dbReference>
<name>A0A017S7U3_ASPRC</name>
<dbReference type="GO" id="GO:0071011">
    <property type="term" value="C:precatalytic spliceosome"/>
    <property type="evidence" value="ECO:0007669"/>
    <property type="project" value="TreeGrafter"/>
</dbReference>
<sequence length="293" mass="32766">MAEYWKSAPKFWCKQCKIYIRDTSFEKSQHEASAKHQSSLKRFLRDIHRDNEREQRDSQRAKNEVERLKQTVSGNAPPGKRTTAPPPPPPTHERPGSLDERKKQMAQLVEMGVAIPEEYRRDMALAGDWQTTSVKVIRDDNEKGNPASKSIGVRKRKAEGDADEEEEQEEPEQFISKGWGSTMRKYPGGQGENEDLDALLASTKNVKKVRPSEEDEGPEEGVKKEAADDALTKSEGDEAAAVAAAPESEQAPIKQEEPSDTTSTATPVKNETEEPKPTGGVVFKKRKPKAMRK</sequence>
<dbReference type="InterPro" id="IPR003604">
    <property type="entry name" value="Matrin/U1-like-C_Znf_C2H2"/>
</dbReference>
<feature type="compositionally biased region" description="Low complexity" evidence="4">
    <location>
        <begin position="239"/>
        <end position="251"/>
    </location>
</feature>
<dbReference type="HOGENOM" id="CLU_051534_0_0_1"/>
<keyword evidence="2" id="KW-0863">Zinc-finger</keyword>
<dbReference type="Proteomes" id="UP000019804">
    <property type="component" value="Unassembled WGS sequence"/>
</dbReference>
<feature type="compositionally biased region" description="Basic and acidic residues" evidence="4">
    <location>
        <begin position="220"/>
        <end position="236"/>
    </location>
</feature>
<feature type="compositionally biased region" description="Basic and acidic residues" evidence="4">
    <location>
        <begin position="43"/>
        <end position="69"/>
    </location>
</feature>
<evidence type="ECO:0000256" key="3">
    <source>
        <dbReference type="ARBA" id="ARBA00022833"/>
    </source>
</evidence>
<dbReference type="InterPro" id="IPR013085">
    <property type="entry name" value="U1-CZ_Znf_C2H2"/>
</dbReference>
<dbReference type="Gene3D" id="3.30.160.60">
    <property type="entry name" value="Classic Zinc Finger"/>
    <property type="match status" value="1"/>
</dbReference>
<dbReference type="GeneID" id="63702069"/>
<dbReference type="PANTHER" id="PTHR13173:SF10">
    <property type="entry name" value="WW DOMAIN-BINDING PROTEIN 4"/>
    <property type="match status" value="1"/>
</dbReference>
<feature type="region of interest" description="Disordered" evidence="4">
    <location>
        <begin position="25"/>
        <end position="109"/>
    </location>
</feature>
<feature type="compositionally biased region" description="Acidic residues" evidence="4">
    <location>
        <begin position="161"/>
        <end position="172"/>
    </location>
</feature>
<feature type="region of interest" description="Disordered" evidence="4">
    <location>
        <begin position="124"/>
        <end position="293"/>
    </location>
</feature>
<evidence type="ECO:0000256" key="2">
    <source>
        <dbReference type="ARBA" id="ARBA00022771"/>
    </source>
</evidence>
<feature type="compositionally biased region" description="Basic and acidic residues" evidence="4">
    <location>
        <begin position="91"/>
        <end position="103"/>
    </location>
</feature>
<organism evidence="6 7">
    <name type="scientific">Aspergillus ruber (strain CBS 135680)</name>
    <dbReference type="NCBI Taxonomy" id="1388766"/>
    <lineage>
        <taxon>Eukaryota</taxon>
        <taxon>Fungi</taxon>
        <taxon>Dikarya</taxon>
        <taxon>Ascomycota</taxon>
        <taxon>Pezizomycotina</taxon>
        <taxon>Eurotiomycetes</taxon>
        <taxon>Eurotiomycetidae</taxon>
        <taxon>Eurotiales</taxon>
        <taxon>Aspergillaceae</taxon>
        <taxon>Aspergillus</taxon>
        <taxon>Aspergillus subgen. Aspergillus</taxon>
    </lineage>
</organism>
<dbReference type="InterPro" id="IPR040023">
    <property type="entry name" value="WBP4"/>
</dbReference>
<dbReference type="STRING" id="1388766.A0A017S7U3"/>
<dbReference type="RefSeq" id="XP_040636377.1">
    <property type="nucleotide sequence ID" value="XM_040786945.1"/>
</dbReference>
<dbReference type="EMBL" id="KK088435">
    <property type="protein sequence ID" value="EYE92689.1"/>
    <property type="molecule type" value="Genomic_DNA"/>
</dbReference>